<evidence type="ECO:0000256" key="5">
    <source>
        <dbReference type="ARBA" id="ARBA00038359"/>
    </source>
</evidence>
<evidence type="ECO:0000256" key="4">
    <source>
        <dbReference type="ARBA" id="ARBA00023136"/>
    </source>
</evidence>
<evidence type="ECO:0000256" key="1">
    <source>
        <dbReference type="ARBA" id="ARBA00004141"/>
    </source>
</evidence>
<feature type="transmembrane region" description="Helical" evidence="7">
    <location>
        <begin position="184"/>
        <end position="209"/>
    </location>
</feature>
<protein>
    <recommendedName>
        <fullName evidence="8">Rhodopsin domain-containing protein</fullName>
    </recommendedName>
</protein>
<feature type="region of interest" description="Disordered" evidence="6">
    <location>
        <begin position="420"/>
        <end position="448"/>
    </location>
</feature>
<dbReference type="PANTHER" id="PTHR33048">
    <property type="entry name" value="PTH11-LIKE INTEGRAL MEMBRANE PROTEIN (AFU_ORTHOLOGUE AFUA_5G11245)"/>
    <property type="match status" value="1"/>
</dbReference>
<comment type="similarity">
    <text evidence="5">Belongs to the SAT4 family.</text>
</comment>
<keyword evidence="10" id="KW-1185">Reference proteome</keyword>
<keyword evidence="4 7" id="KW-0472">Membrane</keyword>
<feature type="transmembrane region" description="Helical" evidence="7">
    <location>
        <begin position="61"/>
        <end position="81"/>
    </location>
</feature>
<feature type="transmembrane region" description="Helical" evidence="7">
    <location>
        <begin position="112"/>
        <end position="132"/>
    </location>
</feature>
<keyword evidence="2 7" id="KW-0812">Transmembrane</keyword>
<feature type="domain" description="Rhodopsin" evidence="8">
    <location>
        <begin position="45"/>
        <end position="284"/>
    </location>
</feature>
<evidence type="ECO:0000313" key="10">
    <source>
        <dbReference type="Proteomes" id="UP001303115"/>
    </source>
</evidence>
<gene>
    <name evidence="9" type="ORF">C8A01DRAFT_33464</name>
</gene>
<sequence>MPEYPEAKHEFAVNPSGPVPYSGFQVFGIFSVAFFPALALTACGLRVYSRRLTQGLGLDDWLMFLAAALGIPQAVFTAFVIRAGSWGIHDADLPPGTPLNNGLFWSYLNRVFYMPILVLVKISALLFLLKLGGTKTSVRLACKGIIWFCLAQLLAFLPATVFMCEPVDFAWLGSAEGRCFHGDYFAAALASTNIYTDIMALLIPFVAFLGLKLSNKIRFAILAVFTLGFIVTIISVLRLYFIVQLWYFTPQDTHYSLGYTLNTIEVNLAIVTATMPTLWPLARRWFPAVFESMGINRPYLHPDIEVGYVLSQPRASQQQVPVVSATAAAQARPALRGRILWLQRPRPPSFLRPTTTGGGGGGGGDGGGSCIGLTDIRGQRVLGATAGRKNRRFTVESGDEEEDGFEDYHGIIRRTEASLVQHAEEDDSSTYHKPLGSEAARSSPDLGG</sequence>
<evidence type="ECO:0000256" key="6">
    <source>
        <dbReference type="SAM" id="MobiDB-lite"/>
    </source>
</evidence>
<dbReference type="GO" id="GO:0016020">
    <property type="term" value="C:membrane"/>
    <property type="evidence" value="ECO:0007669"/>
    <property type="project" value="UniProtKB-SubCell"/>
</dbReference>
<name>A0AAN6PKE7_9PEZI</name>
<accession>A0AAN6PKE7</accession>
<dbReference type="Pfam" id="PF20684">
    <property type="entry name" value="Fung_rhodopsin"/>
    <property type="match status" value="1"/>
</dbReference>
<dbReference type="PANTHER" id="PTHR33048:SF47">
    <property type="entry name" value="INTEGRAL MEMBRANE PROTEIN-RELATED"/>
    <property type="match status" value="1"/>
</dbReference>
<proteinExistence type="inferred from homology"/>
<evidence type="ECO:0000313" key="9">
    <source>
        <dbReference type="EMBL" id="KAK4042521.1"/>
    </source>
</evidence>
<reference evidence="10" key="1">
    <citation type="journal article" date="2023" name="Mol. Phylogenet. Evol.">
        <title>Genome-scale phylogeny and comparative genomics of the fungal order Sordariales.</title>
        <authorList>
            <person name="Hensen N."/>
            <person name="Bonometti L."/>
            <person name="Westerberg I."/>
            <person name="Brannstrom I.O."/>
            <person name="Guillou S."/>
            <person name="Cros-Aarteil S."/>
            <person name="Calhoun S."/>
            <person name="Haridas S."/>
            <person name="Kuo A."/>
            <person name="Mondo S."/>
            <person name="Pangilinan J."/>
            <person name="Riley R."/>
            <person name="LaButti K."/>
            <person name="Andreopoulos B."/>
            <person name="Lipzen A."/>
            <person name="Chen C."/>
            <person name="Yan M."/>
            <person name="Daum C."/>
            <person name="Ng V."/>
            <person name="Clum A."/>
            <person name="Steindorff A."/>
            <person name="Ohm R.A."/>
            <person name="Martin F."/>
            <person name="Silar P."/>
            <person name="Natvig D.O."/>
            <person name="Lalanne C."/>
            <person name="Gautier V."/>
            <person name="Ament-Velasquez S.L."/>
            <person name="Kruys A."/>
            <person name="Hutchinson M.I."/>
            <person name="Powell A.J."/>
            <person name="Barry K."/>
            <person name="Miller A.N."/>
            <person name="Grigoriev I.V."/>
            <person name="Debuchy R."/>
            <person name="Gladieux P."/>
            <person name="Hiltunen Thoren M."/>
            <person name="Johannesson H."/>
        </authorList>
    </citation>
    <scope>NUCLEOTIDE SEQUENCE [LARGE SCALE GENOMIC DNA]</scope>
    <source>
        <strain evidence="10">CBS 284.82</strain>
    </source>
</reference>
<dbReference type="InterPro" id="IPR052337">
    <property type="entry name" value="SAT4-like"/>
</dbReference>
<evidence type="ECO:0000256" key="2">
    <source>
        <dbReference type="ARBA" id="ARBA00022692"/>
    </source>
</evidence>
<feature type="transmembrane region" description="Helical" evidence="7">
    <location>
        <begin position="144"/>
        <end position="164"/>
    </location>
</feature>
<dbReference type="Proteomes" id="UP001303115">
    <property type="component" value="Unassembled WGS sequence"/>
</dbReference>
<comment type="caution">
    <text evidence="9">The sequence shown here is derived from an EMBL/GenBank/DDBJ whole genome shotgun (WGS) entry which is preliminary data.</text>
</comment>
<feature type="transmembrane region" description="Helical" evidence="7">
    <location>
        <begin position="24"/>
        <end position="49"/>
    </location>
</feature>
<keyword evidence="3 7" id="KW-1133">Transmembrane helix</keyword>
<dbReference type="EMBL" id="MU854340">
    <property type="protein sequence ID" value="KAK4042521.1"/>
    <property type="molecule type" value="Genomic_DNA"/>
</dbReference>
<evidence type="ECO:0000256" key="3">
    <source>
        <dbReference type="ARBA" id="ARBA00022989"/>
    </source>
</evidence>
<dbReference type="InterPro" id="IPR049326">
    <property type="entry name" value="Rhodopsin_dom_fungi"/>
</dbReference>
<evidence type="ECO:0000256" key="7">
    <source>
        <dbReference type="SAM" id="Phobius"/>
    </source>
</evidence>
<comment type="subcellular location">
    <subcellularLocation>
        <location evidence="1">Membrane</location>
        <topology evidence="1">Multi-pass membrane protein</topology>
    </subcellularLocation>
</comment>
<organism evidence="9 10">
    <name type="scientific">Parachaetomium inaequale</name>
    <dbReference type="NCBI Taxonomy" id="2588326"/>
    <lineage>
        <taxon>Eukaryota</taxon>
        <taxon>Fungi</taxon>
        <taxon>Dikarya</taxon>
        <taxon>Ascomycota</taxon>
        <taxon>Pezizomycotina</taxon>
        <taxon>Sordariomycetes</taxon>
        <taxon>Sordariomycetidae</taxon>
        <taxon>Sordariales</taxon>
        <taxon>Chaetomiaceae</taxon>
        <taxon>Parachaetomium</taxon>
    </lineage>
</organism>
<feature type="transmembrane region" description="Helical" evidence="7">
    <location>
        <begin position="221"/>
        <end position="247"/>
    </location>
</feature>
<evidence type="ECO:0000259" key="8">
    <source>
        <dbReference type="Pfam" id="PF20684"/>
    </source>
</evidence>
<dbReference type="AlphaFoldDB" id="A0AAN6PKE7"/>